<reference evidence="2 3" key="1">
    <citation type="journal article" date="2019" name="Int. J. Syst. Evol. Microbiol.">
        <title>The Global Catalogue of Microorganisms (GCM) 10K type strain sequencing project: providing services to taxonomists for standard genome sequencing and annotation.</title>
        <authorList>
            <consortium name="The Broad Institute Genomics Platform"/>
            <consortium name="The Broad Institute Genome Sequencing Center for Infectious Disease"/>
            <person name="Wu L."/>
            <person name="Ma J."/>
        </authorList>
    </citation>
    <scope>NUCLEOTIDE SEQUENCE [LARGE SCALE GENOMIC DNA]</scope>
    <source>
        <strain evidence="2 3">NBRC 111368</strain>
    </source>
</reference>
<organism evidence="2 3">
    <name type="scientific">Halobium palmae</name>
    <dbReference type="NCBI Taxonomy" id="1776492"/>
    <lineage>
        <taxon>Archaea</taxon>
        <taxon>Methanobacteriati</taxon>
        <taxon>Methanobacteriota</taxon>
        <taxon>Stenosarchaea group</taxon>
        <taxon>Halobacteria</taxon>
        <taxon>Halobacteriales</taxon>
        <taxon>Haloferacaceae</taxon>
        <taxon>Halobium</taxon>
    </lineage>
</organism>
<dbReference type="EMBL" id="JBHSWU010000001">
    <property type="protein sequence ID" value="MFC6722912.1"/>
    <property type="molecule type" value="Genomic_DNA"/>
</dbReference>
<sequence length="115" mass="13079">MAIQEYFDHLENGNFEAAAEQFTEDCVYYHPPSYQEKTKVEGRGELVEYFAETRGDQDIDHDLERILVGEDQVSFVGHQTGDDTGDDYFISFAELEGGKIAYYMAGFLKGETVTK</sequence>
<dbReference type="Gene3D" id="3.10.450.50">
    <property type="match status" value="1"/>
</dbReference>
<accession>A0ABD5RUP1</accession>
<comment type="caution">
    <text evidence="2">The sequence shown here is derived from an EMBL/GenBank/DDBJ whole genome shotgun (WGS) entry which is preliminary data.</text>
</comment>
<name>A0ABD5RUP1_9EURY</name>
<dbReference type="InterPro" id="IPR037401">
    <property type="entry name" value="SnoaL-like"/>
</dbReference>
<dbReference type="AlphaFoldDB" id="A0ABD5RUP1"/>
<dbReference type="Proteomes" id="UP001596328">
    <property type="component" value="Unassembled WGS sequence"/>
</dbReference>
<dbReference type="InterPro" id="IPR032710">
    <property type="entry name" value="NTF2-like_dom_sf"/>
</dbReference>
<evidence type="ECO:0000313" key="3">
    <source>
        <dbReference type="Proteomes" id="UP001596328"/>
    </source>
</evidence>
<keyword evidence="3" id="KW-1185">Reference proteome</keyword>
<proteinExistence type="predicted"/>
<evidence type="ECO:0000259" key="1">
    <source>
        <dbReference type="Pfam" id="PF12680"/>
    </source>
</evidence>
<evidence type="ECO:0000313" key="2">
    <source>
        <dbReference type="EMBL" id="MFC6722912.1"/>
    </source>
</evidence>
<gene>
    <name evidence="2" type="ORF">ACFQE1_00555</name>
</gene>
<dbReference type="Pfam" id="PF12680">
    <property type="entry name" value="SnoaL_2"/>
    <property type="match status" value="1"/>
</dbReference>
<dbReference type="SUPFAM" id="SSF54427">
    <property type="entry name" value="NTF2-like"/>
    <property type="match status" value="1"/>
</dbReference>
<protein>
    <submittedName>
        <fullName evidence="2">Nuclear transport factor 2 family protein</fullName>
    </submittedName>
</protein>
<feature type="domain" description="SnoaL-like" evidence="1">
    <location>
        <begin position="3"/>
        <end position="102"/>
    </location>
</feature>